<evidence type="ECO:0000313" key="1">
    <source>
        <dbReference type="EMBL" id="KAJ0968563.1"/>
    </source>
</evidence>
<name>A0A9D5C949_9LILI</name>
<protein>
    <submittedName>
        <fullName evidence="1">Uncharacterized protein</fullName>
    </submittedName>
</protein>
<organism evidence="1 2">
    <name type="scientific">Dioscorea zingiberensis</name>
    <dbReference type="NCBI Taxonomy" id="325984"/>
    <lineage>
        <taxon>Eukaryota</taxon>
        <taxon>Viridiplantae</taxon>
        <taxon>Streptophyta</taxon>
        <taxon>Embryophyta</taxon>
        <taxon>Tracheophyta</taxon>
        <taxon>Spermatophyta</taxon>
        <taxon>Magnoliopsida</taxon>
        <taxon>Liliopsida</taxon>
        <taxon>Dioscoreales</taxon>
        <taxon>Dioscoreaceae</taxon>
        <taxon>Dioscorea</taxon>
    </lineage>
</organism>
<proteinExistence type="predicted"/>
<dbReference type="AlphaFoldDB" id="A0A9D5C949"/>
<keyword evidence="2" id="KW-1185">Reference proteome</keyword>
<accession>A0A9D5C949</accession>
<comment type="caution">
    <text evidence="1">The sequence shown here is derived from an EMBL/GenBank/DDBJ whole genome shotgun (WGS) entry which is preliminary data.</text>
</comment>
<dbReference type="Proteomes" id="UP001085076">
    <property type="component" value="Miscellaneous, Linkage group lg07"/>
</dbReference>
<dbReference type="EMBL" id="JAGGNH010000007">
    <property type="protein sequence ID" value="KAJ0968563.1"/>
    <property type="molecule type" value="Genomic_DNA"/>
</dbReference>
<sequence length="90" mass="10117">MTLLKILVEMNTPDKNIVGIYLLHLAAMEMEAEAEITSGAQVLKSERERQAQIQIDEKKITVILASQAKMMARVNRAQGEIHNLQAIIFL</sequence>
<reference evidence="1" key="2">
    <citation type="journal article" date="2022" name="Hortic Res">
        <title>The genome of Dioscorea zingiberensis sheds light on the biosynthesis, origin and evolution of the medicinally important diosgenin saponins.</title>
        <authorList>
            <person name="Li Y."/>
            <person name="Tan C."/>
            <person name="Li Z."/>
            <person name="Guo J."/>
            <person name="Li S."/>
            <person name="Chen X."/>
            <person name="Wang C."/>
            <person name="Dai X."/>
            <person name="Yang H."/>
            <person name="Song W."/>
            <person name="Hou L."/>
            <person name="Xu J."/>
            <person name="Tong Z."/>
            <person name="Xu A."/>
            <person name="Yuan X."/>
            <person name="Wang W."/>
            <person name="Yang Q."/>
            <person name="Chen L."/>
            <person name="Sun Z."/>
            <person name="Wang K."/>
            <person name="Pan B."/>
            <person name="Chen J."/>
            <person name="Bao Y."/>
            <person name="Liu F."/>
            <person name="Qi X."/>
            <person name="Gang D.R."/>
            <person name="Wen J."/>
            <person name="Li J."/>
        </authorList>
    </citation>
    <scope>NUCLEOTIDE SEQUENCE</scope>
    <source>
        <strain evidence="1">Dzin_1.0</strain>
    </source>
</reference>
<gene>
    <name evidence="1" type="ORF">J5N97_025480</name>
</gene>
<evidence type="ECO:0000313" key="2">
    <source>
        <dbReference type="Proteomes" id="UP001085076"/>
    </source>
</evidence>
<reference evidence="1" key="1">
    <citation type="submission" date="2021-03" db="EMBL/GenBank/DDBJ databases">
        <authorList>
            <person name="Li Z."/>
            <person name="Yang C."/>
        </authorList>
    </citation>
    <scope>NUCLEOTIDE SEQUENCE</scope>
    <source>
        <strain evidence="1">Dzin_1.0</strain>
        <tissue evidence="1">Leaf</tissue>
    </source>
</reference>